<accession>A0A0E0B1X5</accession>
<feature type="domain" description="Malectin-like" evidence="2">
    <location>
        <begin position="117"/>
        <end position="255"/>
    </location>
</feature>
<feature type="domain" description="Malectin-like" evidence="2">
    <location>
        <begin position="2"/>
        <end position="53"/>
    </location>
</feature>
<dbReference type="HOGENOM" id="CLU_000288_41_5_1"/>
<dbReference type="EnsemblPlants" id="OGLUM09G07600.1">
    <property type="protein sequence ID" value="OGLUM09G07600.1"/>
    <property type="gene ID" value="OGLUM09G07600"/>
</dbReference>
<protein>
    <recommendedName>
        <fullName evidence="2">Malectin-like domain-containing protein</fullName>
    </recommendedName>
</protein>
<dbReference type="PANTHER" id="PTHR45631">
    <property type="entry name" value="OS07G0107800 PROTEIN-RELATED"/>
    <property type="match status" value="1"/>
</dbReference>
<dbReference type="InterPro" id="IPR024788">
    <property type="entry name" value="Malectin-like_Carb-bd_dom"/>
</dbReference>
<dbReference type="Proteomes" id="UP000026961">
    <property type="component" value="Chromosome 9"/>
</dbReference>
<proteinExistence type="predicted"/>
<dbReference type="GO" id="GO:0016020">
    <property type="term" value="C:membrane"/>
    <property type="evidence" value="ECO:0007669"/>
    <property type="project" value="UniProtKB-SubCell"/>
</dbReference>
<organism evidence="3">
    <name type="scientific">Oryza glumipatula</name>
    <dbReference type="NCBI Taxonomy" id="40148"/>
    <lineage>
        <taxon>Eukaryota</taxon>
        <taxon>Viridiplantae</taxon>
        <taxon>Streptophyta</taxon>
        <taxon>Embryophyta</taxon>
        <taxon>Tracheophyta</taxon>
        <taxon>Spermatophyta</taxon>
        <taxon>Magnoliopsida</taxon>
        <taxon>Liliopsida</taxon>
        <taxon>Poales</taxon>
        <taxon>Poaceae</taxon>
        <taxon>BOP clade</taxon>
        <taxon>Oryzoideae</taxon>
        <taxon>Oryzeae</taxon>
        <taxon>Oryzinae</taxon>
        <taxon>Oryza</taxon>
    </lineage>
</organism>
<reference evidence="3" key="1">
    <citation type="submission" date="2015-04" db="UniProtKB">
        <authorList>
            <consortium name="EnsemblPlants"/>
        </authorList>
    </citation>
    <scope>IDENTIFICATION</scope>
</reference>
<evidence type="ECO:0000313" key="3">
    <source>
        <dbReference type="EnsemblPlants" id="OGLUM09G07600.1"/>
    </source>
</evidence>
<evidence type="ECO:0000313" key="4">
    <source>
        <dbReference type="Proteomes" id="UP000026961"/>
    </source>
</evidence>
<dbReference type="AlphaFoldDB" id="A0A0E0B1X5"/>
<dbReference type="STRING" id="40148.A0A0E0B1X5"/>
<dbReference type="Gramene" id="OGLUM09G07600.1">
    <property type="protein sequence ID" value="OGLUM09G07600.1"/>
    <property type="gene ID" value="OGLUM09G07600"/>
</dbReference>
<dbReference type="eggNOG" id="ENOG502QQCZ">
    <property type="taxonomic scope" value="Eukaryota"/>
</dbReference>
<dbReference type="Pfam" id="PF12819">
    <property type="entry name" value="Malectin_like"/>
    <property type="match status" value="2"/>
</dbReference>
<evidence type="ECO:0000256" key="1">
    <source>
        <dbReference type="ARBA" id="ARBA00004167"/>
    </source>
</evidence>
<evidence type="ECO:0000259" key="2">
    <source>
        <dbReference type="Pfam" id="PF12819"/>
    </source>
</evidence>
<name>A0A0E0B1X5_9ORYZ</name>
<comment type="subcellular location">
    <subcellularLocation>
        <location evidence="1">Membrane</location>
        <topology evidence="1">Single-pass membrane protein</topology>
    </subcellularLocation>
</comment>
<keyword evidence="4" id="KW-1185">Reference proteome</keyword>
<reference evidence="3" key="2">
    <citation type="submission" date="2018-05" db="EMBL/GenBank/DDBJ databases">
        <title>OgluRS3 (Oryza glumaepatula Reference Sequence Version 3).</title>
        <authorList>
            <person name="Zhang J."/>
            <person name="Kudrna D."/>
            <person name="Lee S."/>
            <person name="Talag J."/>
            <person name="Welchert J."/>
            <person name="Wing R.A."/>
        </authorList>
    </citation>
    <scope>NUCLEOTIDE SEQUENCE [LARGE SCALE GENOMIC DNA]</scope>
</reference>
<dbReference type="PANTHER" id="PTHR45631:SF6">
    <property type="entry name" value="OS09G0352000 PROTEIN"/>
    <property type="match status" value="1"/>
</dbReference>
<sequence length="347" mass="39216">MKETGIFYVPDDPYVDAGENHEVAADLIKGGHIRRRPDLTVRSFPSGTRNCYAAHGRGEQVPGPGGGRLWQLRRQERLLRVTVRPAPGDELLGHRAAGRWEAGVRGVVRGVGELGAVCLVNTGQGTPFVSSVELRPLGSELYLPVMANQSIRLYRRHNLGPTTAHITRYPNDPFDRYWWNKESNPMWENITSTLINSIKQEPNFDVPVAILQNAVEVVPGNGTVLNIKWEDDDDTSSRQFAVILHFADFQNSQSSTSLLRPRRESVLPPMLNAYEIYTLIVHDTPTTFQQDDIKVEYGIKKKWMGDPCFPTQFKWDGVECRYTSDNIPRIISIDLANSNLHGLWVKW</sequence>